<keyword evidence="1" id="KW-0472">Membrane</keyword>
<keyword evidence="1" id="KW-1133">Transmembrane helix</keyword>
<evidence type="ECO:0000256" key="1">
    <source>
        <dbReference type="SAM" id="Phobius"/>
    </source>
</evidence>
<gene>
    <name evidence="3" type="ORF">FcAc13_07875</name>
</gene>
<reference evidence="3 4" key="1">
    <citation type="submission" date="2020-06" db="EMBL/GenBank/DDBJ databases">
        <title>Frischella cerana isolated from Apis cerana gut homogenate.</title>
        <authorList>
            <person name="Wolter L.A."/>
            <person name="Suenami S."/>
            <person name="Miyazaki R."/>
        </authorList>
    </citation>
    <scope>NUCLEOTIDE SEQUENCE [LARGE SCALE GENOMIC DNA]</scope>
    <source>
        <strain evidence="3 4">Ac13</strain>
    </source>
</reference>
<keyword evidence="4" id="KW-1185">Reference proteome</keyword>
<name>A0ABR7QYM0_9GAMM</name>
<dbReference type="Pfam" id="PF07963">
    <property type="entry name" value="N_methyl"/>
    <property type="match status" value="1"/>
</dbReference>
<comment type="caution">
    <text evidence="3">The sequence shown here is derived from an EMBL/GenBank/DDBJ whole genome shotgun (WGS) entry which is preliminary data.</text>
</comment>
<protein>
    <submittedName>
        <fullName evidence="3">Prepilin-type N-terminal cleavage/methylation domain-containing protein</fullName>
    </submittedName>
</protein>
<feature type="transmembrane region" description="Helical" evidence="1">
    <location>
        <begin position="6"/>
        <end position="29"/>
    </location>
</feature>
<proteinExistence type="predicted"/>
<dbReference type="InterPro" id="IPR012902">
    <property type="entry name" value="N_methyl_site"/>
</dbReference>
<dbReference type="EMBL" id="JABURY010000016">
    <property type="protein sequence ID" value="MBC9131225.1"/>
    <property type="molecule type" value="Genomic_DNA"/>
</dbReference>
<keyword evidence="1" id="KW-0812">Transmembrane</keyword>
<dbReference type="RefSeq" id="WP_187755764.1">
    <property type="nucleotide sequence ID" value="NZ_JABURY010000016.1"/>
</dbReference>
<dbReference type="PROSITE" id="PS00409">
    <property type="entry name" value="PROKAR_NTER_METHYL"/>
    <property type="match status" value="1"/>
</dbReference>
<evidence type="ECO:0000313" key="3">
    <source>
        <dbReference type="EMBL" id="MBC9131225.1"/>
    </source>
</evidence>
<sequence>MTDNHFTGFSLIELLVSILLFSIVMLGLVEFQTVLTSTIWQAKKRHTAQTMAFEILDRYPDTQVINLPAQWNFKIMTTRYHQCQIVKVIIWIPSAEEISQQRWFCRL</sequence>
<accession>A0ABR7QYM0</accession>
<feature type="domain" description="Prepilin peptidase dependent protein C-like C-terminal" evidence="2">
    <location>
        <begin position="32"/>
        <end position="106"/>
    </location>
</feature>
<dbReference type="NCBIfam" id="TIGR02532">
    <property type="entry name" value="IV_pilin_GFxxxE"/>
    <property type="match status" value="1"/>
</dbReference>
<evidence type="ECO:0000313" key="4">
    <source>
        <dbReference type="Proteomes" id="UP000651208"/>
    </source>
</evidence>
<evidence type="ECO:0000259" key="2">
    <source>
        <dbReference type="Pfam" id="PF12528"/>
    </source>
</evidence>
<dbReference type="InterPro" id="IPR022204">
    <property type="entry name" value="PpdC-like_C"/>
</dbReference>
<organism evidence="3 4">
    <name type="scientific">Frischella japonica</name>
    <dbReference type="NCBI Taxonomy" id="2741544"/>
    <lineage>
        <taxon>Bacteria</taxon>
        <taxon>Pseudomonadati</taxon>
        <taxon>Pseudomonadota</taxon>
        <taxon>Gammaproteobacteria</taxon>
        <taxon>Orbales</taxon>
        <taxon>Orbaceae</taxon>
        <taxon>Frischella</taxon>
    </lineage>
</organism>
<dbReference type="Proteomes" id="UP000651208">
    <property type="component" value="Unassembled WGS sequence"/>
</dbReference>
<dbReference type="Pfam" id="PF12528">
    <property type="entry name" value="T2SSppdC"/>
    <property type="match status" value="1"/>
</dbReference>